<reference evidence="1 2" key="1">
    <citation type="submission" date="2019-10" db="EMBL/GenBank/DDBJ databases">
        <title>Actinomadura rubteroloni sp. nov. and Actinomadura macrotermitis sp. nov., isolated from the gut of fungus growing-termite Macrotermes natalensis.</title>
        <authorList>
            <person name="Benndorf R."/>
            <person name="Martin K."/>
            <person name="Kuefner M."/>
            <person name="De Beer W."/>
            <person name="Kaster A.-K."/>
            <person name="Vollmers J."/>
            <person name="Poulsen M."/>
            <person name="Beemelmanns C."/>
        </authorList>
    </citation>
    <scope>NUCLEOTIDE SEQUENCE [LARGE SCALE GENOMIC DNA]</scope>
    <source>
        <strain evidence="1 2">RB68</strain>
    </source>
</reference>
<accession>A0A7K0C786</accession>
<name>A0A7K0C786_9ACTN</name>
<dbReference type="Proteomes" id="UP000487268">
    <property type="component" value="Unassembled WGS sequence"/>
</dbReference>
<dbReference type="EMBL" id="WEGH01000006">
    <property type="protein sequence ID" value="MQY09278.1"/>
    <property type="molecule type" value="Genomic_DNA"/>
</dbReference>
<proteinExistence type="predicted"/>
<keyword evidence="2" id="KW-1185">Reference proteome</keyword>
<gene>
    <name evidence="1" type="ORF">ACRB68_73970</name>
</gene>
<dbReference type="AlphaFoldDB" id="A0A7K0C786"/>
<sequence length="116" mass="12737">MSSDAPRVCDGIPESPAEKARLTRRIKLLALAGALDDLGLRARIVEYTLRPSLLRCWDPGQMGRTVSVMCEPSAGPDPRWQFRHHPGEEVLADAEPVKEPADAMDAARVLALLIRP</sequence>
<protein>
    <submittedName>
        <fullName evidence="1">Uncharacterized protein</fullName>
    </submittedName>
</protein>
<comment type="caution">
    <text evidence="1">The sequence shown here is derived from an EMBL/GenBank/DDBJ whole genome shotgun (WGS) entry which is preliminary data.</text>
</comment>
<organism evidence="1 2">
    <name type="scientific">Actinomadura macrotermitis</name>
    <dbReference type="NCBI Taxonomy" id="2585200"/>
    <lineage>
        <taxon>Bacteria</taxon>
        <taxon>Bacillati</taxon>
        <taxon>Actinomycetota</taxon>
        <taxon>Actinomycetes</taxon>
        <taxon>Streptosporangiales</taxon>
        <taxon>Thermomonosporaceae</taxon>
        <taxon>Actinomadura</taxon>
    </lineage>
</organism>
<evidence type="ECO:0000313" key="1">
    <source>
        <dbReference type="EMBL" id="MQY09278.1"/>
    </source>
</evidence>
<evidence type="ECO:0000313" key="2">
    <source>
        <dbReference type="Proteomes" id="UP000487268"/>
    </source>
</evidence>